<dbReference type="InterPro" id="IPR012675">
    <property type="entry name" value="Beta-grasp_dom_sf"/>
</dbReference>
<evidence type="ECO:0000256" key="6">
    <source>
        <dbReference type="ARBA" id="ARBA00034078"/>
    </source>
</evidence>
<dbReference type="InterPro" id="IPR001055">
    <property type="entry name" value="Adrenodoxin-like"/>
</dbReference>
<dbReference type="Pfam" id="PF00111">
    <property type="entry name" value="Fer2"/>
    <property type="match status" value="1"/>
</dbReference>
<dbReference type="PROSITE" id="PS51085">
    <property type="entry name" value="2FE2S_FER_2"/>
    <property type="match status" value="1"/>
</dbReference>
<keyword evidence="5" id="KW-0411">Iron-sulfur</keyword>
<organism evidence="8 9">
    <name type="scientific">Rhizorhabdus dicambivorans</name>
    <dbReference type="NCBI Taxonomy" id="1850238"/>
    <lineage>
        <taxon>Bacteria</taxon>
        <taxon>Pseudomonadati</taxon>
        <taxon>Pseudomonadota</taxon>
        <taxon>Alphaproteobacteria</taxon>
        <taxon>Sphingomonadales</taxon>
        <taxon>Sphingomonadaceae</taxon>
        <taxon>Rhizorhabdus</taxon>
    </lineage>
</organism>
<evidence type="ECO:0000256" key="5">
    <source>
        <dbReference type="ARBA" id="ARBA00023014"/>
    </source>
</evidence>
<evidence type="ECO:0000313" key="8">
    <source>
        <dbReference type="EMBL" id="PCE42253.1"/>
    </source>
</evidence>
<dbReference type="CDD" id="cd00207">
    <property type="entry name" value="fer2"/>
    <property type="match status" value="1"/>
</dbReference>
<dbReference type="InterPro" id="IPR001041">
    <property type="entry name" value="2Fe-2S_ferredoxin-type"/>
</dbReference>
<dbReference type="InterPro" id="IPR036010">
    <property type="entry name" value="2Fe-2S_ferredoxin-like_sf"/>
</dbReference>
<accession>A0A2A4FXX3</accession>
<dbReference type="AlphaFoldDB" id="A0A2A4FXX3"/>
<feature type="domain" description="2Fe-2S ferredoxin-type" evidence="7">
    <location>
        <begin position="2"/>
        <end position="105"/>
    </location>
</feature>
<dbReference type="PRINTS" id="PR00355">
    <property type="entry name" value="ADRENODOXIN"/>
</dbReference>
<dbReference type="PROSITE" id="PS00814">
    <property type="entry name" value="ADX"/>
    <property type="match status" value="1"/>
</dbReference>
<dbReference type="GO" id="GO:0051537">
    <property type="term" value="F:2 iron, 2 sulfur cluster binding"/>
    <property type="evidence" value="ECO:0007669"/>
    <property type="project" value="UniProtKB-KW"/>
</dbReference>
<dbReference type="KEGG" id="rdi:CMV14_22725"/>
<evidence type="ECO:0000313" key="9">
    <source>
        <dbReference type="Proteomes" id="UP000218934"/>
    </source>
</evidence>
<dbReference type="GO" id="GO:0046872">
    <property type="term" value="F:metal ion binding"/>
    <property type="evidence" value="ECO:0007669"/>
    <property type="project" value="UniProtKB-KW"/>
</dbReference>
<evidence type="ECO:0000256" key="2">
    <source>
        <dbReference type="ARBA" id="ARBA00022714"/>
    </source>
</evidence>
<dbReference type="Proteomes" id="UP000218934">
    <property type="component" value="Unassembled WGS sequence"/>
</dbReference>
<gene>
    <name evidence="8" type="ORF">COO09_11565</name>
</gene>
<dbReference type="Gene3D" id="3.10.20.30">
    <property type="match status" value="1"/>
</dbReference>
<reference evidence="8 9" key="1">
    <citation type="submission" date="2017-09" db="EMBL/GenBank/DDBJ databases">
        <title>The Catabolism of 3,6-Dichlorosalicylic acid is Initiated by the Cytochrome P450 Monooxygenase DsmABC in Rhizorhabdus dicambivorans Ndbn-20.</title>
        <authorList>
            <person name="Na L."/>
        </authorList>
    </citation>
    <scope>NUCLEOTIDE SEQUENCE [LARGE SCALE GENOMIC DNA]</scope>
    <source>
        <strain evidence="8 9">Ndbn-20m</strain>
    </source>
</reference>
<dbReference type="OrthoDB" id="9799640at2"/>
<dbReference type="GO" id="GO:0140647">
    <property type="term" value="P:P450-containing electron transport chain"/>
    <property type="evidence" value="ECO:0007669"/>
    <property type="project" value="InterPro"/>
</dbReference>
<keyword evidence="3" id="KW-0479">Metal-binding</keyword>
<name>A0A2A4FXX3_9SPHN</name>
<comment type="similarity">
    <text evidence="1">Belongs to the adrenodoxin/putidaredoxin family.</text>
</comment>
<evidence type="ECO:0000256" key="3">
    <source>
        <dbReference type="ARBA" id="ARBA00022723"/>
    </source>
</evidence>
<dbReference type="EMBL" id="NWUF01000009">
    <property type="protein sequence ID" value="PCE42253.1"/>
    <property type="molecule type" value="Genomic_DNA"/>
</dbReference>
<keyword evidence="4" id="KW-0408">Iron</keyword>
<comment type="caution">
    <text evidence="8">The sequence shown here is derived from an EMBL/GenBank/DDBJ whole genome shotgun (WGS) entry which is preliminary data.</text>
</comment>
<dbReference type="PANTHER" id="PTHR23426">
    <property type="entry name" value="FERREDOXIN/ADRENODOXIN"/>
    <property type="match status" value="1"/>
</dbReference>
<protein>
    <submittedName>
        <fullName evidence="8">2Fe-2S ferredoxin</fullName>
    </submittedName>
</protein>
<evidence type="ECO:0000259" key="7">
    <source>
        <dbReference type="PROSITE" id="PS51085"/>
    </source>
</evidence>
<keyword evidence="2" id="KW-0001">2Fe-2S</keyword>
<dbReference type="InterPro" id="IPR018298">
    <property type="entry name" value="Adrenodoxin_Fe-S_BS"/>
</dbReference>
<dbReference type="SUPFAM" id="SSF54292">
    <property type="entry name" value="2Fe-2S ferredoxin-like"/>
    <property type="match status" value="1"/>
</dbReference>
<comment type="cofactor">
    <cofactor evidence="6">
        <name>[2Fe-2S] cluster</name>
        <dbReference type="ChEBI" id="CHEBI:190135"/>
    </cofactor>
</comment>
<dbReference type="PANTHER" id="PTHR23426:SF65">
    <property type="entry name" value="FERREDOXIN-2, MITOCHONDRIAL"/>
    <property type="match status" value="1"/>
</dbReference>
<evidence type="ECO:0000256" key="4">
    <source>
        <dbReference type="ARBA" id="ARBA00023004"/>
    </source>
</evidence>
<keyword evidence="9" id="KW-1185">Reference proteome</keyword>
<proteinExistence type="inferred from homology"/>
<dbReference type="RefSeq" id="WP_066963898.1">
    <property type="nucleotide sequence ID" value="NZ_CP023449.1"/>
</dbReference>
<evidence type="ECO:0000256" key="1">
    <source>
        <dbReference type="ARBA" id="ARBA00010914"/>
    </source>
</evidence>
<dbReference type="GO" id="GO:0009055">
    <property type="term" value="F:electron transfer activity"/>
    <property type="evidence" value="ECO:0007669"/>
    <property type="project" value="TreeGrafter"/>
</dbReference>
<sequence>MPKVTYIEASGAEHFVDAPTGLSAMEVAIDNSIPGIDGDCGGQAACATCHVFVDEAWSEEVGGPSAHEAQMLELAEGAQQNSRLACQINFRSDWDGLVLRMPAAQF</sequence>